<accession>A0A4Z2IE38</accession>
<evidence type="ECO:0000256" key="1">
    <source>
        <dbReference type="SAM" id="MobiDB-lite"/>
    </source>
</evidence>
<feature type="compositionally biased region" description="Basic and acidic residues" evidence="1">
    <location>
        <begin position="25"/>
        <end position="34"/>
    </location>
</feature>
<proteinExistence type="predicted"/>
<feature type="region of interest" description="Disordered" evidence="1">
    <location>
        <begin position="1"/>
        <end position="45"/>
    </location>
</feature>
<comment type="caution">
    <text evidence="2">The sequence shown here is derived from an EMBL/GenBank/DDBJ whole genome shotgun (WGS) entry which is preliminary data.</text>
</comment>
<evidence type="ECO:0000313" key="2">
    <source>
        <dbReference type="EMBL" id="TNN75795.1"/>
    </source>
</evidence>
<dbReference type="Proteomes" id="UP000314294">
    <property type="component" value="Unassembled WGS sequence"/>
</dbReference>
<gene>
    <name evidence="2" type="ORF">EYF80_013942</name>
</gene>
<evidence type="ECO:0000313" key="3">
    <source>
        <dbReference type="Proteomes" id="UP000314294"/>
    </source>
</evidence>
<organism evidence="2 3">
    <name type="scientific">Liparis tanakae</name>
    <name type="common">Tanaka's snailfish</name>
    <dbReference type="NCBI Taxonomy" id="230148"/>
    <lineage>
        <taxon>Eukaryota</taxon>
        <taxon>Metazoa</taxon>
        <taxon>Chordata</taxon>
        <taxon>Craniata</taxon>
        <taxon>Vertebrata</taxon>
        <taxon>Euteleostomi</taxon>
        <taxon>Actinopterygii</taxon>
        <taxon>Neopterygii</taxon>
        <taxon>Teleostei</taxon>
        <taxon>Neoteleostei</taxon>
        <taxon>Acanthomorphata</taxon>
        <taxon>Eupercaria</taxon>
        <taxon>Perciformes</taxon>
        <taxon>Cottioidei</taxon>
        <taxon>Cottales</taxon>
        <taxon>Liparidae</taxon>
        <taxon>Liparis</taxon>
    </lineage>
</organism>
<dbReference type="AlphaFoldDB" id="A0A4Z2IE38"/>
<dbReference type="EMBL" id="SRLO01000099">
    <property type="protein sequence ID" value="TNN75795.1"/>
    <property type="molecule type" value="Genomic_DNA"/>
</dbReference>
<name>A0A4Z2IE38_9TELE</name>
<protein>
    <submittedName>
        <fullName evidence="2">Uncharacterized protein</fullName>
    </submittedName>
</protein>
<sequence>MPQSVQEEQEEAHLNSSRTISAKALRKEISESGRPHQPPSWLDARFGTGLKSHCIDSEKPSHIPTLF</sequence>
<reference evidence="2 3" key="1">
    <citation type="submission" date="2019-03" db="EMBL/GenBank/DDBJ databases">
        <title>First draft genome of Liparis tanakae, snailfish: a comprehensive survey of snailfish specific genes.</title>
        <authorList>
            <person name="Kim W."/>
            <person name="Song I."/>
            <person name="Jeong J.-H."/>
            <person name="Kim D."/>
            <person name="Kim S."/>
            <person name="Ryu S."/>
            <person name="Song J.Y."/>
            <person name="Lee S.K."/>
        </authorList>
    </citation>
    <scope>NUCLEOTIDE SEQUENCE [LARGE SCALE GENOMIC DNA]</scope>
    <source>
        <tissue evidence="2">Muscle</tissue>
    </source>
</reference>
<keyword evidence="3" id="KW-1185">Reference proteome</keyword>